<dbReference type="EMBL" id="MFDT01000037">
    <property type="protein sequence ID" value="OGE64804.1"/>
    <property type="molecule type" value="Genomic_DNA"/>
</dbReference>
<evidence type="ECO:0008006" key="4">
    <source>
        <dbReference type="Google" id="ProtNLM"/>
    </source>
</evidence>
<keyword evidence="1" id="KW-0812">Transmembrane</keyword>
<keyword evidence="1" id="KW-0472">Membrane</keyword>
<reference evidence="2 3" key="1">
    <citation type="journal article" date="2016" name="Nat. Commun.">
        <title>Thousands of microbial genomes shed light on interconnected biogeochemical processes in an aquifer system.</title>
        <authorList>
            <person name="Anantharaman K."/>
            <person name="Brown C.T."/>
            <person name="Hug L.A."/>
            <person name="Sharon I."/>
            <person name="Castelle C.J."/>
            <person name="Probst A.J."/>
            <person name="Thomas B.C."/>
            <person name="Singh A."/>
            <person name="Wilkins M.J."/>
            <person name="Karaoz U."/>
            <person name="Brodie E.L."/>
            <person name="Williams K.H."/>
            <person name="Hubbard S.S."/>
            <person name="Banfield J.F."/>
        </authorList>
    </citation>
    <scope>NUCLEOTIDE SEQUENCE [LARGE SCALE GENOMIC DNA]</scope>
</reference>
<dbReference type="InterPro" id="IPR043993">
    <property type="entry name" value="T4SS_pilin"/>
</dbReference>
<name>A0A1F5MHE9_9BACT</name>
<feature type="transmembrane region" description="Helical" evidence="1">
    <location>
        <begin position="100"/>
        <end position="120"/>
    </location>
</feature>
<proteinExistence type="predicted"/>
<comment type="caution">
    <text evidence="2">The sequence shown here is derived from an EMBL/GenBank/DDBJ whole genome shotgun (WGS) entry which is preliminary data.</text>
</comment>
<evidence type="ECO:0000256" key="1">
    <source>
        <dbReference type="SAM" id="Phobius"/>
    </source>
</evidence>
<keyword evidence="1" id="KW-1133">Transmembrane helix</keyword>
<protein>
    <recommendedName>
        <fullName evidence="4">TrbC/VIRB2 family protein</fullName>
    </recommendedName>
</protein>
<dbReference type="Proteomes" id="UP000178859">
    <property type="component" value="Unassembled WGS sequence"/>
</dbReference>
<organism evidence="2 3">
    <name type="scientific">Candidatus Daviesbacteria bacterium RIFCSPLOWO2_02_FULL_36_7</name>
    <dbReference type="NCBI Taxonomy" id="1797792"/>
    <lineage>
        <taxon>Bacteria</taxon>
        <taxon>Candidatus Daviesiibacteriota</taxon>
    </lineage>
</organism>
<dbReference type="Pfam" id="PF18895">
    <property type="entry name" value="T4SS_pilin"/>
    <property type="match status" value="1"/>
</dbReference>
<dbReference type="AlphaFoldDB" id="A0A1F5MHE9"/>
<accession>A0A1F5MHE9</accession>
<sequence>MRTLQKRVVLKIMILALLSMILASIFMIHPVYAAATPCVETFPGQCPAGLDQFEAMVGNLVSVIVGLGFVATLVMLIMAGFKYLTSGGEPKAIQAAHQTVTWALLGIVFMAAAWLLLQLIQAFTGINVTVFDIKTLCGVGGTQFCSPSPKP</sequence>
<evidence type="ECO:0000313" key="3">
    <source>
        <dbReference type="Proteomes" id="UP000178859"/>
    </source>
</evidence>
<gene>
    <name evidence="2" type="ORF">A3I48_01585</name>
</gene>
<feature type="transmembrane region" description="Helical" evidence="1">
    <location>
        <begin position="57"/>
        <end position="79"/>
    </location>
</feature>
<evidence type="ECO:0000313" key="2">
    <source>
        <dbReference type="EMBL" id="OGE64804.1"/>
    </source>
</evidence>